<protein>
    <submittedName>
        <fullName evidence="2">Uncharacterized protein</fullName>
    </submittedName>
</protein>
<feature type="transmembrane region" description="Helical" evidence="1">
    <location>
        <begin position="77"/>
        <end position="94"/>
    </location>
</feature>
<sequence length="264" mass="29801">MASGIIYLAIIGMWVAYFLPRWVHNKNEFSGKSVERYKSALRVVASNTPGANTTSGVIYTDVDRAGRVAQQLMRRRIIFSLITITMILTTVGAIMQTFTYLAIALPVTGLVIYIAHVRRQENSDRIQRRRVDQLHRTTEGVSHTNLADVLTTKTHHEVKINQDHWVPLAERELTGVTLLPKGTAQSRAEWQPNEIPVPTYVNAPKAVQAKRVIDLTEPGKWTEEQERLEREALAAAAPSRDEVFDQQLADEAVQRLREVRAANQ</sequence>
<organism evidence="2 3">
    <name type="scientific">Candidatus Planktophila sulfonica</name>
    <dbReference type="NCBI Taxonomy" id="1884904"/>
    <lineage>
        <taxon>Bacteria</taxon>
        <taxon>Bacillati</taxon>
        <taxon>Actinomycetota</taxon>
        <taxon>Actinomycetes</taxon>
        <taxon>Candidatus Nanopelagicales</taxon>
        <taxon>Candidatus Nanopelagicaceae</taxon>
        <taxon>Candidatus Planktophila</taxon>
    </lineage>
</organism>
<dbReference type="OrthoDB" id="3218604at2"/>
<proteinExistence type="predicted"/>
<evidence type="ECO:0000313" key="3">
    <source>
        <dbReference type="Proteomes" id="UP000217215"/>
    </source>
</evidence>
<dbReference type="AlphaFoldDB" id="A0A249KF67"/>
<dbReference type="EMBL" id="CP016773">
    <property type="protein sequence ID" value="ASY15443.1"/>
    <property type="molecule type" value="Genomic_DNA"/>
</dbReference>
<reference evidence="2 3" key="1">
    <citation type="submission" date="2016-07" db="EMBL/GenBank/DDBJ databases">
        <title>High microdiversification within the ubiquitous acI lineage of Actinobacteria.</title>
        <authorList>
            <person name="Neuenschwander S.M."/>
            <person name="Salcher M."/>
            <person name="Ghai R."/>
            <person name="Pernthaler J."/>
        </authorList>
    </citation>
    <scope>NUCLEOTIDE SEQUENCE [LARGE SCALE GENOMIC DNA]</scope>
    <source>
        <strain evidence="2">MMS-IA-56</strain>
    </source>
</reference>
<gene>
    <name evidence="2" type="ORF">A1sIA56_00605</name>
</gene>
<name>A0A249KF67_9ACTN</name>
<accession>A0A249KF67</accession>
<dbReference type="Proteomes" id="UP000217215">
    <property type="component" value="Chromosome"/>
</dbReference>
<feature type="transmembrane region" description="Helical" evidence="1">
    <location>
        <begin position="6"/>
        <end position="23"/>
    </location>
</feature>
<keyword evidence="1" id="KW-1133">Transmembrane helix</keyword>
<keyword evidence="1" id="KW-0472">Membrane</keyword>
<evidence type="ECO:0000256" key="1">
    <source>
        <dbReference type="SAM" id="Phobius"/>
    </source>
</evidence>
<keyword evidence="1" id="KW-0812">Transmembrane</keyword>
<dbReference type="KEGG" id="psuf:A1sIA56_00605"/>
<dbReference type="RefSeq" id="WP_095673038.1">
    <property type="nucleotide sequence ID" value="NZ_CP016773.1"/>
</dbReference>
<evidence type="ECO:0000313" key="2">
    <source>
        <dbReference type="EMBL" id="ASY15443.1"/>
    </source>
</evidence>
<feature type="transmembrane region" description="Helical" evidence="1">
    <location>
        <begin position="100"/>
        <end position="118"/>
    </location>
</feature>
<keyword evidence="3" id="KW-1185">Reference proteome</keyword>